<evidence type="ECO:0000313" key="1">
    <source>
        <dbReference type="EMBL" id="KAG0711770.1"/>
    </source>
</evidence>
<name>A0A8J4XYM6_CHIOP</name>
<reference evidence="1" key="1">
    <citation type="submission" date="2020-07" db="EMBL/GenBank/DDBJ databases">
        <title>The High-quality genome of the commercially important snow crab, Chionoecetes opilio.</title>
        <authorList>
            <person name="Jeong J.-H."/>
            <person name="Ryu S."/>
        </authorList>
    </citation>
    <scope>NUCLEOTIDE SEQUENCE</scope>
    <source>
        <strain evidence="1">MADBK_172401_WGS</strain>
        <tissue evidence="1">Digestive gland</tissue>
    </source>
</reference>
<keyword evidence="2" id="KW-1185">Reference proteome</keyword>
<organism evidence="1 2">
    <name type="scientific">Chionoecetes opilio</name>
    <name type="common">Atlantic snow crab</name>
    <name type="synonym">Cancer opilio</name>
    <dbReference type="NCBI Taxonomy" id="41210"/>
    <lineage>
        <taxon>Eukaryota</taxon>
        <taxon>Metazoa</taxon>
        <taxon>Ecdysozoa</taxon>
        <taxon>Arthropoda</taxon>
        <taxon>Crustacea</taxon>
        <taxon>Multicrustacea</taxon>
        <taxon>Malacostraca</taxon>
        <taxon>Eumalacostraca</taxon>
        <taxon>Eucarida</taxon>
        <taxon>Decapoda</taxon>
        <taxon>Pleocyemata</taxon>
        <taxon>Brachyura</taxon>
        <taxon>Eubrachyura</taxon>
        <taxon>Majoidea</taxon>
        <taxon>Majidae</taxon>
        <taxon>Chionoecetes</taxon>
    </lineage>
</organism>
<proteinExistence type="predicted"/>
<sequence length="174" mass="19655">MASSPRPVRLAISFVDTFSTFQANIRAFSSVLRLVGAIWMCGYKSCSINKLTIQIRGSWYGSKHHRTPLKGSSVSTERETVTLQFPSYICLSCQIKVVSCWQHDLGAKPTYLWVLFATDLYGKRSILFADTNEAWRSRGAGGREGVDLNPFEYTFKGQTIYQCVAQGHSYHYMT</sequence>
<evidence type="ECO:0000313" key="2">
    <source>
        <dbReference type="Proteomes" id="UP000770661"/>
    </source>
</evidence>
<protein>
    <submittedName>
        <fullName evidence="1">Uncharacterized protein</fullName>
    </submittedName>
</protein>
<dbReference type="Proteomes" id="UP000770661">
    <property type="component" value="Unassembled WGS sequence"/>
</dbReference>
<dbReference type="EMBL" id="JACEEZ010023058">
    <property type="protein sequence ID" value="KAG0711770.1"/>
    <property type="molecule type" value="Genomic_DNA"/>
</dbReference>
<gene>
    <name evidence="1" type="ORF">GWK47_019940</name>
</gene>
<accession>A0A8J4XYM6</accession>
<comment type="caution">
    <text evidence="1">The sequence shown here is derived from an EMBL/GenBank/DDBJ whole genome shotgun (WGS) entry which is preliminary data.</text>
</comment>
<dbReference type="AlphaFoldDB" id="A0A8J4XYM6"/>